<sequence length="531" mass="57934">MFIKRKSRISRNKKNGGQEADIPIAPSISQETLLGMPLGAAIATARARMGDSADFIVREIGRDAAGAPKAAVFYIEELADAQKTSELIETLIHVASEDADEGSPAPAALLRSMHDRVHFGSTTSITTDEAFYAAILSGSAVVLVNECRDSFAVAVQGGDKRSIEEPSSQTVIRGPKEGFTEVLSSNLGQLRRRLRTTQLRIEHRSVGRFTRTQIAIAYIEGIANPTVLAELRRRLDAIDIDGILESGYLEELIQDRTFTPFPTIFNTERPDAIAGHLLEGHCAVLVDGTPFALVLPVTFFKFFLSSEDYYQRFDIITFIRAIRFLSFFVSLLLPSLYVAVTTFQQEMMPTTLLISLAAQREGVPLPALLEALLMELTFEVIREAGVRMPRVIGPAISIVGALVLGQAAVQAGLVSGAMVIVVSFTAIANFVIPSVSMAASIRLIRFGLMLLAGTFGLYGILAGTVPLLIHLVSLSSFGVPYFLPAAPLSLRNLKDVFVRVPWKAMRTRPEMISVLNRTREGNVPSSRKEKE</sequence>
<dbReference type="PANTHER" id="PTHR22550:SF5">
    <property type="entry name" value="LEUCINE ZIPPER PROTEIN 4"/>
    <property type="match status" value="1"/>
</dbReference>
<dbReference type="PANTHER" id="PTHR22550">
    <property type="entry name" value="SPORE GERMINATION PROTEIN"/>
    <property type="match status" value="1"/>
</dbReference>
<keyword evidence="2 4" id="KW-0472">Membrane</keyword>
<dbReference type="InterPro" id="IPR004995">
    <property type="entry name" value="Spore_Ger"/>
</dbReference>
<dbReference type="Proteomes" id="UP001596028">
    <property type="component" value="Unassembled WGS sequence"/>
</dbReference>
<feature type="transmembrane region" description="Helical" evidence="4">
    <location>
        <begin position="388"/>
        <end position="407"/>
    </location>
</feature>
<feature type="transmembrane region" description="Helical" evidence="4">
    <location>
        <begin position="443"/>
        <end position="461"/>
    </location>
</feature>
<dbReference type="EMBL" id="JBHSEP010000003">
    <property type="protein sequence ID" value="MFC4597771.1"/>
    <property type="molecule type" value="Genomic_DNA"/>
</dbReference>
<reference evidence="6" key="1">
    <citation type="journal article" date="2019" name="Int. J. Syst. Evol. Microbiol.">
        <title>The Global Catalogue of Microorganisms (GCM) 10K type strain sequencing project: providing services to taxonomists for standard genome sequencing and annotation.</title>
        <authorList>
            <consortium name="The Broad Institute Genomics Platform"/>
            <consortium name="The Broad Institute Genome Sequencing Center for Infectious Disease"/>
            <person name="Wu L."/>
            <person name="Ma J."/>
        </authorList>
    </citation>
    <scope>NUCLEOTIDE SEQUENCE [LARGE SCALE GENOMIC DNA]</scope>
    <source>
        <strain evidence="6">CCUG 49571</strain>
    </source>
</reference>
<feature type="transmembrane region" description="Helical" evidence="4">
    <location>
        <begin position="321"/>
        <end position="343"/>
    </location>
</feature>
<feature type="transmembrane region" description="Helical" evidence="4">
    <location>
        <begin position="413"/>
        <end position="431"/>
    </location>
</feature>
<feature type="region of interest" description="Disordered" evidence="3">
    <location>
        <begin position="1"/>
        <end position="24"/>
    </location>
</feature>
<feature type="compositionally biased region" description="Basic residues" evidence="3">
    <location>
        <begin position="1"/>
        <end position="14"/>
    </location>
</feature>
<accession>A0ABV9F7N1</accession>
<evidence type="ECO:0000256" key="4">
    <source>
        <dbReference type="SAM" id="Phobius"/>
    </source>
</evidence>
<evidence type="ECO:0000313" key="6">
    <source>
        <dbReference type="Proteomes" id="UP001596028"/>
    </source>
</evidence>
<dbReference type="Pfam" id="PF03323">
    <property type="entry name" value="GerA"/>
    <property type="match status" value="1"/>
</dbReference>
<organism evidence="5 6">
    <name type="scientific">Cohnella hongkongensis</name>
    <dbReference type="NCBI Taxonomy" id="178337"/>
    <lineage>
        <taxon>Bacteria</taxon>
        <taxon>Bacillati</taxon>
        <taxon>Bacillota</taxon>
        <taxon>Bacilli</taxon>
        <taxon>Bacillales</taxon>
        <taxon>Paenibacillaceae</taxon>
        <taxon>Cohnella</taxon>
    </lineage>
</organism>
<proteinExistence type="inferred from homology"/>
<keyword evidence="4" id="KW-0812">Transmembrane</keyword>
<evidence type="ECO:0000313" key="5">
    <source>
        <dbReference type="EMBL" id="MFC4597771.1"/>
    </source>
</evidence>
<comment type="caution">
    <text evidence="5">The sequence shown here is derived from an EMBL/GenBank/DDBJ whole genome shotgun (WGS) entry which is preliminary data.</text>
</comment>
<gene>
    <name evidence="5" type="ORF">ACFO3S_05925</name>
</gene>
<evidence type="ECO:0000256" key="3">
    <source>
        <dbReference type="SAM" id="MobiDB-lite"/>
    </source>
</evidence>
<evidence type="ECO:0000256" key="2">
    <source>
        <dbReference type="ARBA" id="ARBA00023136"/>
    </source>
</evidence>
<comment type="similarity">
    <text evidence="1">Belongs to the GerABKA family.</text>
</comment>
<evidence type="ECO:0000256" key="1">
    <source>
        <dbReference type="ARBA" id="ARBA00005278"/>
    </source>
</evidence>
<protein>
    <submittedName>
        <fullName evidence="5">Spore germination protein</fullName>
    </submittedName>
</protein>
<dbReference type="InterPro" id="IPR050768">
    <property type="entry name" value="UPF0353/GerABKA_families"/>
</dbReference>
<name>A0ABV9F7N1_9BACL</name>
<dbReference type="PIRSF" id="PIRSF005690">
    <property type="entry name" value="GerBA"/>
    <property type="match status" value="1"/>
</dbReference>
<keyword evidence="6" id="KW-1185">Reference proteome</keyword>
<keyword evidence="4" id="KW-1133">Transmembrane helix</keyword>